<evidence type="ECO:0000256" key="4">
    <source>
        <dbReference type="ARBA" id="ARBA00022960"/>
    </source>
</evidence>
<feature type="transmembrane region" description="Helical" evidence="8">
    <location>
        <begin position="405"/>
        <end position="427"/>
    </location>
</feature>
<feature type="transmembrane region" description="Helical" evidence="8">
    <location>
        <begin position="267"/>
        <end position="286"/>
    </location>
</feature>
<dbReference type="PANTHER" id="PTHR47019:SF1">
    <property type="entry name" value="LIPID II FLIPPASE MURJ"/>
    <property type="match status" value="1"/>
</dbReference>
<dbReference type="GO" id="GO:0034204">
    <property type="term" value="P:lipid translocation"/>
    <property type="evidence" value="ECO:0007669"/>
    <property type="project" value="TreeGrafter"/>
</dbReference>
<feature type="transmembrane region" description="Helical" evidence="8">
    <location>
        <begin position="161"/>
        <end position="183"/>
    </location>
</feature>
<feature type="transmembrane region" description="Helical" evidence="8">
    <location>
        <begin position="49"/>
        <end position="72"/>
    </location>
</feature>
<dbReference type="EMBL" id="LGGP01000182">
    <property type="protein sequence ID" value="KUK80259.1"/>
    <property type="molecule type" value="Genomic_DNA"/>
</dbReference>
<comment type="caution">
    <text evidence="9">The sequence shown here is derived from an EMBL/GenBank/DDBJ whole genome shotgun (WGS) entry which is preliminary data.</text>
</comment>
<dbReference type="GO" id="GO:0008360">
    <property type="term" value="P:regulation of cell shape"/>
    <property type="evidence" value="ECO:0007669"/>
    <property type="project" value="UniProtKB-KW"/>
</dbReference>
<feature type="transmembrane region" description="Helical" evidence="8">
    <location>
        <begin position="135"/>
        <end position="154"/>
    </location>
</feature>
<protein>
    <submittedName>
        <fullName evidence="9">Virulence factor MVIN family protein</fullName>
    </submittedName>
</protein>
<dbReference type="AlphaFoldDB" id="A0A117M253"/>
<evidence type="ECO:0000313" key="9">
    <source>
        <dbReference type="EMBL" id="KUK80259.1"/>
    </source>
</evidence>
<keyword evidence="3 8" id="KW-0812">Transmembrane</keyword>
<sequence>MMRRIPRSTSVAVGTIAILTFSIISKGMGFFREMLVAGLFGTSANLDAVFVAMTPATTLSGIIAGAFAAIFVPVYHSIRNEDPERSKRYAGAVLISGSLVFLSMGIVFLVIPDLVIRLFAPGFSGEVVAYAARKLRYLSIYPLIGGLESILGAVLKSNRRFIQFGFSQLFFNIIAIPVIFLTAPFLSEASYILAWILGNTFTVIAYLVQSRDLFSLRIGKGTSIVETLYLSLPLVFSGSLGVINNMVDKAFVSLLPPGRVASLQYAHTLLGLITFMIAAFQMTAYTELSEFVVSGDKKKVQERLRKTVTTSLNISLPLAAWIIMMAEPLVRIIYQRGQFDADSTSLVSMALIGYGALIILSPISHTCTSYFTARKKLKAITIVSVFSIFLNALFDWLMLKPLEHAGIAASTSLVVLNATIIYVWLIGREGVKFMPVKRILRLLGLSAGVFIVVAFLRLNTSTLIWLVFGNLLFSCLFFFSARSELKAIYTRMKMLFKRR</sequence>
<feature type="transmembrane region" description="Helical" evidence="8">
    <location>
        <begin position="307"/>
        <end position="326"/>
    </location>
</feature>
<gene>
    <name evidence="9" type="ORF">XD94_1078</name>
</gene>
<keyword evidence="6 8" id="KW-1133">Transmembrane helix</keyword>
<evidence type="ECO:0000256" key="1">
    <source>
        <dbReference type="ARBA" id="ARBA00004651"/>
    </source>
</evidence>
<dbReference type="Pfam" id="PF03023">
    <property type="entry name" value="MurJ"/>
    <property type="match status" value="1"/>
</dbReference>
<dbReference type="GO" id="GO:0009252">
    <property type="term" value="P:peptidoglycan biosynthetic process"/>
    <property type="evidence" value="ECO:0007669"/>
    <property type="project" value="UniProtKB-KW"/>
</dbReference>
<feature type="transmembrane region" description="Helical" evidence="8">
    <location>
        <begin position="462"/>
        <end position="481"/>
    </location>
</feature>
<keyword evidence="2" id="KW-1003">Cell membrane</keyword>
<dbReference type="PANTHER" id="PTHR47019">
    <property type="entry name" value="LIPID II FLIPPASE MURJ"/>
    <property type="match status" value="1"/>
</dbReference>
<dbReference type="InterPro" id="IPR004268">
    <property type="entry name" value="MurJ"/>
</dbReference>
<name>A0A117M253_9BACT</name>
<comment type="subcellular location">
    <subcellularLocation>
        <location evidence="1">Cell membrane</location>
        <topology evidence="1">Multi-pass membrane protein</topology>
    </subcellularLocation>
</comment>
<feature type="transmembrane region" description="Helical" evidence="8">
    <location>
        <begin position="439"/>
        <end position="456"/>
    </location>
</feature>
<evidence type="ECO:0000256" key="6">
    <source>
        <dbReference type="ARBA" id="ARBA00022989"/>
    </source>
</evidence>
<reference evidence="10" key="1">
    <citation type="journal article" date="2015" name="MBio">
        <title>Genome-Resolved Metagenomic Analysis Reveals Roles for Candidate Phyla and Other Microbial Community Members in Biogeochemical Transformations in Oil Reservoirs.</title>
        <authorList>
            <person name="Hu P."/>
            <person name="Tom L."/>
            <person name="Singh A."/>
            <person name="Thomas B.C."/>
            <person name="Baker B.J."/>
            <person name="Piceno Y.M."/>
            <person name="Andersen G.L."/>
            <person name="Banfield J.F."/>
        </authorList>
    </citation>
    <scope>NUCLEOTIDE SEQUENCE [LARGE SCALE GENOMIC DNA]</scope>
</reference>
<evidence type="ECO:0000256" key="2">
    <source>
        <dbReference type="ARBA" id="ARBA00022475"/>
    </source>
</evidence>
<proteinExistence type="predicted"/>
<evidence type="ECO:0000256" key="8">
    <source>
        <dbReference type="SAM" id="Phobius"/>
    </source>
</evidence>
<feature type="transmembrane region" description="Helical" evidence="8">
    <location>
        <begin position="379"/>
        <end position="399"/>
    </location>
</feature>
<evidence type="ECO:0000256" key="7">
    <source>
        <dbReference type="ARBA" id="ARBA00023136"/>
    </source>
</evidence>
<keyword evidence="7 8" id="KW-0472">Membrane</keyword>
<feature type="transmembrane region" description="Helical" evidence="8">
    <location>
        <begin position="346"/>
        <end position="367"/>
    </location>
</feature>
<organism evidence="9 10">
    <name type="scientific">Mesotoga prima</name>
    <dbReference type="NCBI Taxonomy" id="1184387"/>
    <lineage>
        <taxon>Bacteria</taxon>
        <taxon>Thermotogati</taxon>
        <taxon>Thermotogota</taxon>
        <taxon>Thermotogae</taxon>
        <taxon>Kosmotogales</taxon>
        <taxon>Kosmotogaceae</taxon>
        <taxon>Mesotoga</taxon>
    </lineage>
</organism>
<accession>A0A117M253</accession>
<feature type="transmembrane region" description="Helical" evidence="8">
    <location>
        <begin position="228"/>
        <end position="247"/>
    </location>
</feature>
<keyword evidence="5" id="KW-0573">Peptidoglycan synthesis</keyword>
<evidence type="ECO:0000256" key="3">
    <source>
        <dbReference type="ARBA" id="ARBA00022692"/>
    </source>
</evidence>
<feature type="transmembrane region" description="Helical" evidence="8">
    <location>
        <begin position="189"/>
        <end position="208"/>
    </location>
</feature>
<dbReference type="InterPro" id="IPR051050">
    <property type="entry name" value="Lipid_II_flippase_MurJ/MviN"/>
</dbReference>
<evidence type="ECO:0000256" key="5">
    <source>
        <dbReference type="ARBA" id="ARBA00022984"/>
    </source>
</evidence>
<dbReference type="Proteomes" id="UP000054092">
    <property type="component" value="Unassembled WGS sequence"/>
</dbReference>
<dbReference type="GO" id="GO:0015648">
    <property type="term" value="F:lipid-linked peptidoglycan transporter activity"/>
    <property type="evidence" value="ECO:0007669"/>
    <property type="project" value="TreeGrafter"/>
</dbReference>
<feature type="transmembrane region" description="Helical" evidence="8">
    <location>
        <begin position="93"/>
        <end position="115"/>
    </location>
</feature>
<keyword evidence="4" id="KW-0133">Cell shape</keyword>
<dbReference type="PATRIC" id="fig|1184387.3.peg.1503"/>
<evidence type="ECO:0000313" key="10">
    <source>
        <dbReference type="Proteomes" id="UP000054092"/>
    </source>
</evidence>
<dbReference type="GO" id="GO:0005886">
    <property type="term" value="C:plasma membrane"/>
    <property type="evidence" value="ECO:0007669"/>
    <property type="project" value="UniProtKB-SubCell"/>
</dbReference>